<feature type="domain" description="DUF6876" evidence="1">
    <location>
        <begin position="7"/>
        <end position="122"/>
    </location>
</feature>
<reference evidence="2 3" key="1">
    <citation type="submission" date="2016-10" db="EMBL/GenBank/DDBJ databases">
        <authorList>
            <person name="de Groot N.N."/>
        </authorList>
    </citation>
    <scope>NUCLEOTIDE SEQUENCE [LARGE SCALE GENOMIC DNA]</scope>
    <source>
        <strain evidence="2 3">NE2</strain>
    </source>
</reference>
<dbReference type="Proteomes" id="UP000198755">
    <property type="component" value="Unassembled WGS sequence"/>
</dbReference>
<gene>
    <name evidence="2" type="ORF">SAMN05444581_1471</name>
</gene>
<dbReference type="Pfam" id="PF21781">
    <property type="entry name" value="DUF6876"/>
    <property type="match status" value="1"/>
</dbReference>
<name>A0A1I4D8S6_9HYPH</name>
<dbReference type="RefSeq" id="WP_091686824.1">
    <property type="nucleotide sequence ID" value="NZ_FOSN01000047.1"/>
</dbReference>
<organism evidence="2 3">
    <name type="scientific">Methylocapsa palsarum</name>
    <dbReference type="NCBI Taxonomy" id="1612308"/>
    <lineage>
        <taxon>Bacteria</taxon>
        <taxon>Pseudomonadati</taxon>
        <taxon>Pseudomonadota</taxon>
        <taxon>Alphaproteobacteria</taxon>
        <taxon>Hyphomicrobiales</taxon>
        <taxon>Beijerinckiaceae</taxon>
        <taxon>Methylocapsa</taxon>
    </lineage>
</organism>
<accession>A0A1I4D8S6</accession>
<dbReference type="InterPro" id="IPR049241">
    <property type="entry name" value="DUF6876"/>
</dbReference>
<evidence type="ECO:0000313" key="2">
    <source>
        <dbReference type="EMBL" id="SFK90008.1"/>
    </source>
</evidence>
<evidence type="ECO:0000259" key="1">
    <source>
        <dbReference type="Pfam" id="PF21781"/>
    </source>
</evidence>
<dbReference type="EMBL" id="FOSN01000047">
    <property type="protein sequence ID" value="SFK90008.1"/>
    <property type="molecule type" value="Genomic_DNA"/>
</dbReference>
<keyword evidence="3" id="KW-1185">Reference proteome</keyword>
<dbReference type="OrthoDB" id="1255124at2"/>
<protein>
    <recommendedName>
        <fullName evidence="1">DUF6876 domain-containing protein</fullName>
    </recommendedName>
</protein>
<dbReference type="STRING" id="1612308.SAMN05444581_1471"/>
<proteinExistence type="predicted"/>
<evidence type="ECO:0000313" key="3">
    <source>
        <dbReference type="Proteomes" id="UP000198755"/>
    </source>
</evidence>
<sequence length="122" mass="13961">MTDTKTLTKADLAQFTGTDNWYRHGLVRDVLYTDGVAYVAQTAGAYWLIDEIAFAQRGEKRVASEEFQFWKLKVKPDHTATLTCEDGNGRAVFSKVIEYTDFPLEEIGFYFTNKTILLPSEY</sequence>
<dbReference type="AlphaFoldDB" id="A0A1I4D8S6"/>